<evidence type="ECO:0000256" key="9">
    <source>
        <dbReference type="RuleBase" id="RU369079"/>
    </source>
</evidence>
<dbReference type="InterPro" id="IPR007387">
    <property type="entry name" value="TRAP_DctQ"/>
</dbReference>
<evidence type="ECO:0000256" key="4">
    <source>
        <dbReference type="ARBA" id="ARBA00022519"/>
    </source>
</evidence>
<evidence type="ECO:0000313" key="11">
    <source>
        <dbReference type="EMBL" id="QHJ00488.1"/>
    </source>
</evidence>
<dbReference type="AlphaFoldDB" id="A0A857J9T4"/>
<sequence length="193" mass="21548">MEYWMNRYCRLLDFLMAAALAVMVVLVFGNVVLRYAFNSGITVSEELSRWLFVWLTFLGAVVAMKDHGHLGVDMLVSRLPDAGKKVCVVVGQLLMLWVCWLLFMGSLAQTKINMDVTAPTTGLSMGWFYCVGMVFAVSAAVFLLWDLWRVLSGQLQGDALVMVKDSEETAEFDALQARLAEENRLAALAKAQH</sequence>
<feature type="transmembrane region" description="Helical" evidence="9">
    <location>
        <begin position="12"/>
        <end position="35"/>
    </location>
</feature>
<dbReference type="GO" id="GO:0005886">
    <property type="term" value="C:plasma membrane"/>
    <property type="evidence" value="ECO:0007669"/>
    <property type="project" value="UniProtKB-SubCell"/>
</dbReference>
<reference evidence="11 12" key="1">
    <citation type="submission" date="2020-01" db="EMBL/GenBank/DDBJ databases">
        <title>Genome sequencing of strain KACC 21265.</title>
        <authorList>
            <person name="Heo J."/>
            <person name="Kim S.-J."/>
            <person name="Kim J.-S."/>
            <person name="Hong S.-B."/>
            <person name="Kwon S.-W."/>
        </authorList>
    </citation>
    <scope>NUCLEOTIDE SEQUENCE [LARGE SCALE GENOMIC DNA]</scope>
    <source>
        <strain evidence="11 12">KACC 21265</strain>
    </source>
</reference>
<keyword evidence="5 9" id="KW-0812">Transmembrane</keyword>
<comment type="similarity">
    <text evidence="8 9">Belongs to the TRAP transporter small permease family.</text>
</comment>
<gene>
    <name evidence="11" type="ORF">GT347_22425</name>
</gene>
<name>A0A857J9T4_9BURK</name>
<dbReference type="EMBL" id="CP047650">
    <property type="protein sequence ID" value="QHJ00488.1"/>
    <property type="molecule type" value="Genomic_DNA"/>
</dbReference>
<evidence type="ECO:0000256" key="6">
    <source>
        <dbReference type="ARBA" id="ARBA00022989"/>
    </source>
</evidence>
<feature type="transmembrane region" description="Helical" evidence="9">
    <location>
        <begin position="47"/>
        <end position="65"/>
    </location>
</feature>
<feature type="transmembrane region" description="Helical" evidence="9">
    <location>
        <begin position="126"/>
        <end position="145"/>
    </location>
</feature>
<evidence type="ECO:0000256" key="3">
    <source>
        <dbReference type="ARBA" id="ARBA00022475"/>
    </source>
</evidence>
<proteinExistence type="inferred from homology"/>
<evidence type="ECO:0000313" key="12">
    <source>
        <dbReference type="Proteomes" id="UP000464787"/>
    </source>
</evidence>
<dbReference type="GO" id="GO:0015740">
    <property type="term" value="P:C4-dicarboxylate transport"/>
    <property type="evidence" value="ECO:0007669"/>
    <property type="project" value="TreeGrafter"/>
</dbReference>
<comment type="subunit">
    <text evidence="9">The complex comprises the extracytoplasmic solute receptor protein and the two transmembrane proteins.</text>
</comment>
<dbReference type="InterPro" id="IPR055348">
    <property type="entry name" value="DctQ"/>
</dbReference>
<evidence type="ECO:0000256" key="2">
    <source>
        <dbReference type="ARBA" id="ARBA00022448"/>
    </source>
</evidence>
<accession>A0A857J9T4</accession>
<evidence type="ECO:0000256" key="1">
    <source>
        <dbReference type="ARBA" id="ARBA00004429"/>
    </source>
</evidence>
<feature type="domain" description="Tripartite ATP-independent periplasmic transporters DctQ component" evidence="10">
    <location>
        <begin position="23"/>
        <end position="151"/>
    </location>
</feature>
<keyword evidence="2 9" id="KW-0813">Transport</keyword>
<dbReference type="KEGG" id="xyk:GT347_22425"/>
<evidence type="ECO:0000256" key="5">
    <source>
        <dbReference type="ARBA" id="ARBA00022692"/>
    </source>
</evidence>
<evidence type="ECO:0000256" key="7">
    <source>
        <dbReference type="ARBA" id="ARBA00023136"/>
    </source>
</evidence>
<keyword evidence="3" id="KW-1003">Cell membrane</keyword>
<dbReference type="GO" id="GO:0022857">
    <property type="term" value="F:transmembrane transporter activity"/>
    <property type="evidence" value="ECO:0007669"/>
    <property type="project" value="UniProtKB-UniRule"/>
</dbReference>
<dbReference type="PANTHER" id="PTHR35011">
    <property type="entry name" value="2,3-DIKETO-L-GULONATE TRAP TRANSPORTER SMALL PERMEASE PROTEIN YIAM"/>
    <property type="match status" value="1"/>
</dbReference>
<dbReference type="Pfam" id="PF04290">
    <property type="entry name" value="DctQ"/>
    <property type="match status" value="1"/>
</dbReference>
<dbReference type="RefSeq" id="WP_160554298.1">
    <property type="nucleotide sequence ID" value="NZ_CP047650.1"/>
</dbReference>
<dbReference type="Proteomes" id="UP000464787">
    <property type="component" value="Chromosome"/>
</dbReference>
<feature type="transmembrane region" description="Helical" evidence="9">
    <location>
        <begin position="86"/>
        <end position="106"/>
    </location>
</feature>
<comment type="subcellular location">
    <subcellularLocation>
        <location evidence="1 9">Cell inner membrane</location>
        <topology evidence="1 9">Multi-pass membrane protein</topology>
    </subcellularLocation>
</comment>
<organism evidence="11 12">
    <name type="scientific">Xylophilus rhododendri</name>
    <dbReference type="NCBI Taxonomy" id="2697032"/>
    <lineage>
        <taxon>Bacteria</taxon>
        <taxon>Pseudomonadati</taxon>
        <taxon>Pseudomonadota</taxon>
        <taxon>Betaproteobacteria</taxon>
        <taxon>Burkholderiales</taxon>
        <taxon>Xylophilus</taxon>
    </lineage>
</organism>
<evidence type="ECO:0000259" key="10">
    <source>
        <dbReference type="Pfam" id="PF04290"/>
    </source>
</evidence>
<evidence type="ECO:0000256" key="8">
    <source>
        <dbReference type="ARBA" id="ARBA00038436"/>
    </source>
</evidence>
<dbReference type="PANTHER" id="PTHR35011:SF2">
    <property type="entry name" value="2,3-DIKETO-L-GULONATE TRAP TRANSPORTER SMALL PERMEASE PROTEIN YIAM"/>
    <property type="match status" value="1"/>
</dbReference>
<protein>
    <recommendedName>
        <fullName evidence="9">TRAP transporter small permease protein</fullName>
    </recommendedName>
</protein>
<keyword evidence="12" id="KW-1185">Reference proteome</keyword>
<keyword evidence="7 9" id="KW-0472">Membrane</keyword>
<keyword evidence="4 9" id="KW-0997">Cell inner membrane</keyword>
<keyword evidence="6 9" id="KW-1133">Transmembrane helix</keyword>
<comment type="function">
    <text evidence="9">Part of the tripartite ATP-independent periplasmic (TRAP) transport system.</text>
</comment>